<evidence type="ECO:0000313" key="1">
    <source>
        <dbReference type="EMBL" id="GIQ91983.1"/>
    </source>
</evidence>
<accession>A0A9K3DA45</accession>
<keyword evidence="2" id="KW-1185">Reference proteome</keyword>
<proteinExistence type="predicted"/>
<dbReference type="Proteomes" id="UP000265618">
    <property type="component" value="Unassembled WGS sequence"/>
</dbReference>
<dbReference type="EMBL" id="BDIP01008726">
    <property type="protein sequence ID" value="GIQ91983.1"/>
    <property type="molecule type" value="Genomic_DNA"/>
</dbReference>
<gene>
    <name evidence="1" type="ORF">KIPB_015496</name>
</gene>
<organism evidence="1 2">
    <name type="scientific">Kipferlia bialata</name>
    <dbReference type="NCBI Taxonomy" id="797122"/>
    <lineage>
        <taxon>Eukaryota</taxon>
        <taxon>Metamonada</taxon>
        <taxon>Carpediemonas-like organisms</taxon>
        <taxon>Kipferlia</taxon>
    </lineage>
</organism>
<feature type="non-terminal residue" evidence="1">
    <location>
        <position position="22"/>
    </location>
</feature>
<name>A0A9K3DA45_9EUKA</name>
<reference evidence="1 2" key="1">
    <citation type="journal article" date="2018" name="PLoS ONE">
        <title>The draft genome of Kipferlia bialata reveals reductive genome evolution in fornicate parasites.</title>
        <authorList>
            <person name="Tanifuji G."/>
            <person name="Takabayashi S."/>
            <person name="Kume K."/>
            <person name="Takagi M."/>
            <person name="Nakayama T."/>
            <person name="Kamikawa R."/>
            <person name="Inagaki Y."/>
            <person name="Hashimoto T."/>
        </authorList>
    </citation>
    <scope>NUCLEOTIDE SEQUENCE [LARGE SCALE GENOMIC DNA]</scope>
    <source>
        <strain evidence="1">NY0173</strain>
    </source>
</reference>
<sequence length="22" mass="2424">MSGTFKERLAAALAKAERDMRA</sequence>
<evidence type="ECO:0000313" key="2">
    <source>
        <dbReference type="Proteomes" id="UP000265618"/>
    </source>
</evidence>
<comment type="caution">
    <text evidence="1">The sequence shown here is derived from an EMBL/GenBank/DDBJ whole genome shotgun (WGS) entry which is preliminary data.</text>
</comment>
<protein>
    <submittedName>
        <fullName evidence="1">Uncharacterized protein</fullName>
    </submittedName>
</protein>
<dbReference type="AlphaFoldDB" id="A0A9K3DA45"/>